<dbReference type="GO" id="GO:0000724">
    <property type="term" value="P:double-strand break repair via homologous recombination"/>
    <property type="evidence" value="ECO:0007669"/>
    <property type="project" value="TreeGrafter"/>
</dbReference>
<dbReference type="HOGENOM" id="CLU_057783_0_0_1"/>
<evidence type="ECO:0000313" key="3">
    <source>
        <dbReference type="EMBL" id="ABO96381.1"/>
    </source>
</evidence>
<sequence>MKFRATLGDVGARWLDRFAPVFDRLGGEATLLLTPTTVRVVQSSRVADGVAAHADFRVDEVFERCRISSACDDKIAVKLEPSALAGTVRGMIALEATRAECRLIKRRRSAASASAPCVNFKTTEASVEVERDVPVVGPLRGEEVRACEAAVEASVRDVGYWLECDRFALESLRECVERFARVSDVVEVTTTRQGGLYMNASGGSVRALGMEYRGLRVLPEEADEYDEGAPEAGGVAARLAEIKSAAIGTSVTLSVKHLQRGFLGCASHPSTLLLGISHNANFFELVFRYGAQTEREGDSVGFMVRIPVVDAADGIE</sequence>
<dbReference type="AlphaFoldDB" id="A4RY07"/>
<keyword evidence="4" id="KW-1185">Reference proteome</keyword>
<evidence type="ECO:0000256" key="2">
    <source>
        <dbReference type="ARBA" id="ARBA00023242"/>
    </source>
</evidence>
<dbReference type="OMA" id="GKICHLY"/>
<dbReference type="Pfam" id="PF04005">
    <property type="entry name" value="Hus1"/>
    <property type="match status" value="1"/>
</dbReference>
<dbReference type="GeneID" id="5002001"/>
<dbReference type="RefSeq" id="XP_001418088.1">
    <property type="nucleotide sequence ID" value="XM_001418051.1"/>
</dbReference>
<dbReference type="PANTHER" id="PTHR12900:SF0">
    <property type="entry name" value="CHECKPOINT PROTEIN"/>
    <property type="match status" value="1"/>
</dbReference>
<evidence type="ECO:0000313" key="4">
    <source>
        <dbReference type="Proteomes" id="UP000001568"/>
    </source>
</evidence>
<dbReference type="GO" id="GO:0033314">
    <property type="term" value="P:mitotic DNA replication checkpoint signaling"/>
    <property type="evidence" value="ECO:0007669"/>
    <property type="project" value="TreeGrafter"/>
</dbReference>
<protein>
    <recommendedName>
        <fullName evidence="5">Checkpoint protein</fullName>
    </recommendedName>
</protein>
<comment type="subcellular location">
    <subcellularLocation>
        <location evidence="1">Nucleus</location>
    </subcellularLocation>
</comment>
<gene>
    <name evidence="3" type="ORF">OSTLU_31882</name>
</gene>
<dbReference type="Proteomes" id="UP000001568">
    <property type="component" value="Chromosome 5"/>
</dbReference>
<accession>A4RY07</accession>
<proteinExistence type="predicted"/>
<dbReference type="Gene3D" id="3.70.10.10">
    <property type="match status" value="1"/>
</dbReference>
<dbReference type="OrthoDB" id="337750at2759"/>
<dbReference type="GO" id="GO:0035861">
    <property type="term" value="C:site of double-strand break"/>
    <property type="evidence" value="ECO:0007669"/>
    <property type="project" value="TreeGrafter"/>
</dbReference>
<dbReference type="STRING" id="436017.A4RY07"/>
<dbReference type="GO" id="GO:0044778">
    <property type="term" value="P:meiotic DNA integrity checkpoint signaling"/>
    <property type="evidence" value="ECO:0007669"/>
    <property type="project" value="TreeGrafter"/>
</dbReference>
<dbReference type="Gramene" id="ABO96381">
    <property type="protein sequence ID" value="ABO96381"/>
    <property type="gene ID" value="OSTLU_31882"/>
</dbReference>
<keyword evidence="2" id="KW-0539">Nucleus</keyword>
<dbReference type="GO" id="GO:0031573">
    <property type="term" value="P:mitotic intra-S DNA damage checkpoint signaling"/>
    <property type="evidence" value="ECO:0007669"/>
    <property type="project" value="TreeGrafter"/>
</dbReference>
<evidence type="ECO:0008006" key="5">
    <source>
        <dbReference type="Google" id="ProtNLM"/>
    </source>
</evidence>
<dbReference type="eggNOG" id="KOG3999">
    <property type="taxonomic scope" value="Eukaryota"/>
</dbReference>
<reference evidence="3 4" key="1">
    <citation type="journal article" date="2007" name="Proc. Natl. Acad. Sci. U.S.A.">
        <title>The tiny eukaryote Ostreococcus provides genomic insights into the paradox of plankton speciation.</title>
        <authorList>
            <person name="Palenik B."/>
            <person name="Grimwood J."/>
            <person name="Aerts A."/>
            <person name="Rouze P."/>
            <person name="Salamov A."/>
            <person name="Putnam N."/>
            <person name="Dupont C."/>
            <person name="Jorgensen R."/>
            <person name="Derelle E."/>
            <person name="Rombauts S."/>
            <person name="Zhou K."/>
            <person name="Otillar R."/>
            <person name="Merchant S.S."/>
            <person name="Podell S."/>
            <person name="Gaasterland T."/>
            <person name="Napoli C."/>
            <person name="Gendler K."/>
            <person name="Manuell A."/>
            <person name="Tai V."/>
            <person name="Vallon O."/>
            <person name="Piganeau G."/>
            <person name="Jancek S."/>
            <person name="Heijde M."/>
            <person name="Jabbari K."/>
            <person name="Bowler C."/>
            <person name="Lohr M."/>
            <person name="Robbens S."/>
            <person name="Werner G."/>
            <person name="Dubchak I."/>
            <person name="Pazour G.J."/>
            <person name="Ren Q."/>
            <person name="Paulsen I."/>
            <person name="Delwiche C."/>
            <person name="Schmutz J."/>
            <person name="Rokhsar D."/>
            <person name="Van de Peer Y."/>
            <person name="Moreau H."/>
            <person name="Grigoriev I.V."/>
        </authorList>
    </citation>
    <scope>NUCLEOTIDE SEQUENCE [LARGE SCALE GENOMIC DNA]</scope>
    <source>
        <strain evidence="3 4">CCE9901</strain>
    </source>
</reference>
<evidence type="ECO:0000256" key="1">
    <source>
        <dbReference type="ARBA" id="ARBA00004123"/>
    </source>
</evidence>
<dbReference type="KEGG" id="olu:OSTLU_31882"/>
<dbReference type="GO" id="GO:0006289">
    <property type="term" value="P:nucleotide-excision repair"/>
    <property type="evidence" value="ECO:0007669"/>
    <property type="project" value="TreeGrafter"/>
</dbReference>
<dbReference type="InterPro" id="IPR007150">
    <property type="entry name" value="HUS1/Mec3"/>
</dbReference>
<dbReference type="PANTHER" id="PTHR12900">
    <property type="entry name" value="MITOTIC AND DNA DAMAGE CHECKPOINT PROTEIN HUS1"/>
    <property type="match status" value="1"/>
</dbReference>
<dbReference type="EMBL" id="CP000585">
    <property type="protein sequence ID" value="ABO96381.1"/>
    <property type="molecule type" value="Genomic_DNA"/>
</dbReference>
<organism evidence="3 4">
    <name type="scientific">Ostreococcus lucimarinus (strain CCE9901)</name>
    <dbReference type="NCBI Taxonomy" id="436017"/>
    <lineage>
        <taxon>Eukaryota</taxon>
        <taxon>Viridiplantae</taxon>
        <taxon>Chlorophyta</taxon>
        <taxon>Mamiellophyceae</taxon>
        <taxon>Mamiellales</taxon>
        <taxon>Bathycoccaceae</taxon>
        <taxon>Ostreococcus</taxon>
    </lineage>
</organism>
<dbReference type="GO" id="GO:0030896">
    <property type="term" value="C:checkpoint clamp complex"/>
    <property type="evidence" value="ECO:0007669"/>
    <property type="project" value="InterPro"/>
</dbReference>
<dbReference type="GO" id="GO:0000723">
    <property type="term" value="P:telomere maintenance"/>
    <property type="evidence" value="ECO:0007669"/>
    <property type="project" value="TreeGrafter"/>
</dbReference>
<name>A4RY07_OSTLU</name>